<gene>
    <name evidence="1" type="ORF">H0G86_007425</name>
</gene>
<evidence type="ECO:0000313" key="1">
    <source>
        <dbReference type="EMBL" id="QYT00339.1"/>
    </source>
</evidence>
<sequence length="117" mass="12417">MVWYQWLRKTNAGDPPLHIYTNLVCSHPTPRFPPSPVSACQPRPKRIKTGKIRLPPCLPCSSAAGACEASPYFIARKANTRIDVGVSSQGATKPPPILASAAVGIGRIVRLAAGDAS</sequence>
<organism evidence="1 2">
    <name type="scientific">Trichoderma simmonsii</name>
    <dbReference type="NCBI Taxonomy" id="1491479"/>
    <lineage>
        <taxon>Eukaryota</taxon>
        <taxon>Fungi</taxon>
        <taxon>Dikarya</taxon>
        <taxon>Ascomycota</taxon>
        <taxon>Pezizomycotina</taxon>
        <taxon>Sordariomycetes</taxon>
        <taxon>Hypocreomycetidae</taxon>
        <taxon>Hypocreales</taxon>
        <taxon>Hypocreaceae</taxon>
        <taxon>Trichoderma</taxon>
    </lineage>
</organism>
<evidence type="ECO:0000313" key="2">
    <source>
        <dbReference type="Proteomes" id="UP000826661"/>
    </source>
</evidence>
<reference evidence="1 2" key="1">
    <citation type="journal article" date="2021" name="BMC Genomics">
        <title>Telomere-to-telomere genome assembly of asparaginase-producing Trichoderma simmonsii.</title>
        <authorList>
            <person name="Chung D."/>
            <person name="Kwon Y.M."/>
            <person name="Yang Y."/>
        </authorList>
    </citation>
    <scope>NUCLEOTIDE SEQUENCE [LARGE SCALE GENOMIC DNA]</scope>
    <source>
        <strain evidence="1 2">GH-Sj1</strain>
    </source>
</reference>
<dbReference type="Proteomes" id="UP000826661">
    <property type="component" value="Chromosome IV"/>
</dbReference>
<keyword evidence="2" id="KW-1185">Reference proteome</keyword>
<proteinExistence type="predicted"/>
<accession>A0A8G0PKY0</accession>
<name>A0A8G0PKY0_9HYPO</name>
<dbReference type="AlphaFoldDB" id="A0A8G0PKY0"/>
<protein>
    <submittedName>
        <fullName evidence="1">Uncharacterized protein</fullName>
    </submittedName>
</protein>
<dbReference type="EMBL" id="CP075867">
    <property type="protein sequence ID" value="QYT00339.1"/>
    <property type="molecule type" value="Genomic_DNA"/>
</dbReference>